<evidence type="ECO:0008006" key="3">
    <source>
        <dbReference type="Google" id="ProtNLM"/>
    </source>
</evidence>
<comment type="caution">
    <text evidence="1">The sequence shown here is derived from an EMBL/GenBank/DDBJ whole genome shotgun (WGS) entry which is preliminary data.</text>
</comment>
<gene>
    <name evidence="1" type="ORF">UR35_C0007G0009</name>
</gene>
<dbReference type="EMBL" id="LBOW01000007">
    <property type="protein sequence ID" value="KKP44593.1"/>
    <property type="molecule type" value="Genomic_DNA"/>
</dbReference>
<evidence type="ECO:0000313" key="1">
    <source>
        <dbReference type="EMBL" id="KKP44593.1"/>
    </source>
</evidence>
<name>A0A0F9ZKD4_9BACT</name>
<sequence length="190" mass="22387">MNFQQVRQALKEHNLEVFTNQDFVNIFNISNEVSAVKLSRYKKLGYLISPKKGVYYLKGEIHDKNKIANKAYFPSYISLESALSFYNIIPETVYSITSITTKATREFTDEQTIYKYYKIKKQAYTGYLIMDDTLIAEPEKAVCDYLYFVSLGKRVLNERMSLTKLNKDKIKYYSKFFDDTRLNNLINKIF</sequence>
<dbReference type="AlphaFoldDB" id="A0A0F9ZKD4"/>
<proteinExistence type="predicted"/>
<dbReference type="STRING" id="1618566.UR35_C0007G0009"/>
<organism evidence="1 2">
    <name type="scientific">Candidatus Woesebacteria bacterium GW2011_GWB1_33_22</name>
    <dbReference type="NCBI Taxonomy" id="1618566"/>
    <lineage>
        <taxon>Bacteria</taxon>
        <taxon>Candidatus Woeseibacteriota</taxon>
    </lineage>
</organism>
<protein>
    <recommendedName>
        <fullName evidence="3">Transcriptional regulator</fullName>
    </recommendedName>
</protein>
<accession>A0A0F9ZKD4</accession>
<reference evidence="1 2" key="1">
    <citation type="journal article" date="2015" name="Nature">
        <title>rRNA introns, odd ribosomes, and small enigmatic genomes across a large radiation of phyla.</title>
        <authorList>
            <person name="Brown C.T."/>
            <person name="Hug L.A."/>
            <person name="Thomas B.C."/>
            <person name="Sharon I."/>
            <person name="Castelle C.J."/>
            <person name="Singh A."/>
            <person name="Wilkins M.J."/>
            <person name="Williams K.H."/>
            <person name="Banfield J.F."/>
        </authorList>
    </citation>
    <scope>NUCLEOTIDE SEQUENCE [LARGE SCALE GENOMIC DNA]</scope>
</reference>
<evidence type="ECO:0000313" key="2">
    <source>
        <dbReference type="Proteomes" id="UP000034778"/>
    </source>
</evidence>
<dbReference type="Proteomes" id="UP000034778">
    <property type="component" value="Unassembled WGS sequence"/>
</dbReference>